<name>A0A1Z3HNL9_9CYAN</name>
<protein>
    <recommendedName>
        <fullName evidence="3">Restriction endonuclease domain-containing protein</fullName>
    </recommendedName>
</protein>
<organism evidence="1 2">
    <name type="scientific">Halomicronema hongdechloris C2206</name>
    <dbReference type="NCBI Taxonomy" id="1641165"/>
    <lineage>
        <taxon>Bacteria</taxon>
        <taxon>Bacillati</taxon>
        <taxon>Cyanobacteriota</taxon>
        <taxon>Cyanophyceae</taxon>
        <taxon>Nodosilineales</taxon>
        <taxon>Nodosilineaceae</taxon>
        <taxon>Halomicronema</taxon>
    </lineage>
</organism>
<reference evidence="1 2" key="1">
    <citation type="journal article" date="2016" name="Biochim. Biophys. Acta">
        <title>Characterization of red-shifted phycobilisomes isolated from the chlorophyll f-containing cyanobacterium Halomicronema hongdechloris.</title>
        <authorList>
            <person name="Li Y."/>
            <person name="Lin Y."/>
            <person name="Garvey C.J."/>
            <person name="Birch D."/>
            <person name="Corkery R.W."/>
            <person name="Loughlin P.C."/>
            <person name="Scheer H."/>
            <person name="Willows R.D."/>
            <person name="Chen M."/>
        </authorList>
    </citation>
    <scope>NUCLEOTIDE SEQUENCE [LARGE SCALE GENOMIC DNA]</scope>
    <source>
        <strain evidence="1 2">C2206</strain>
    </source>
</reference>
<dbReference type="Proteomes" id="UP000191901">
    <property type="component" value="Chromosome"/>
</dbReference>
<proteinExistence type="predicted"/>
<accession>A0A1Z3HNL9</accession>
<evidence type="ECO:0000313" key="2">
    <source>
        <dbReference type="Proteomes" id="UP000191901"/>
    </source>
</evidence>
<dbReference type="EMBL" id="CP021983">
    <property type="protein sequence ID" value="ASC71904.1"/>
    <property type="molecule type" value="Genomic_DNA"/>
</dbReference>
<keyword evidence="2" id="KW-1185">Reference proteome</keyword>
<evidence type="ECO:0000313" key="1">
    <source>
        <dbReference type="EMBL" id="ASC71904.1"/>
    </source>
</evidence>
<dbReference type="AlphaFoldDB" id="A0A1Z3HNL9"/>
<dbReference type="KEGG" id="hhg:XM38_028580"/>
<sequence>MLWTLKSTHDISRALGRLVRTTRHFTLAEDLACKDNSDRRHELVNMDMLPPALVIEVVKQDTGQS</sequence>
<gene>
    <name evidence="1" type="ORF">XM38_028580</name>
</gene>
<evidence type="ECO:0008006" key="3">
    <source>
        <dbReference type="Google" id="ProtNLM"/>
    </source>
</evidence>